<name>A0AA39L6S7_SARSR</name>
<organism evidence="3 4">
    <name type="scientific">Sarocladium strictum</name>
    <name type="common">Black bundle disease fungus</name>
    <name type="synonym">Acremonium strictum</name>
    <dbReference type="NCBI Taxonomy" id="5046"/>
    <lineage>
        <taxon>Eukaryota</taxon>
        <taxon>Fungi</taxon>
        <taxon>Dikarya</taxon>
        <taxon>Ascomycota</taxon>
        <taxon>Pezizomycotina</taxon>
        <taxon>Sordariomycetes</taxon>
        <taxon>Hypocreomycetidae</taxon>
        <taxon>Hypocreales</taxon>
        <taxon>Sarocladiaceae</taxon>
        <taxon>Sarocladium</taxon>
    </lineage>
</organism>
<dbReference type="AlphaFoldDB" id="A0AA39L6S7"/>
<keyword evidence="4" id="KW-1185">Reference proteome</keyword>
<evidence type="ECO:0000256" key="1">
    <source>
        <dbReference type="SAM" id="MobiDB-lite"/>
    </source>
</evidence>
<comment type="caution">
    <text evidence="3">The sequence shown here is derived from an EMBL/GenBank/DDBJ whole genome shotgun (WGS) entry which is preliminary data.</text>
</comment>
<evidence type="ECO:0000259" key="2">
    <source>
        <dbReference type="Pfam" id="PF06985"/>
    </source>
</evidence>
<dbReference type="Pfam" id="PF06985">
    <property type="entry name" value="HET"/>
    <property type="match status" value="1"/>
</dbReference>
<reference evidence="3" key="1">
    <citation type="submission" date="2022-10" db="EMBL/GenBank/DDBJ databases">
        <title>Determination and structural analysis of whole genome sequence of Sarocladium strictum F4-1.</title>
        <authorList>
            <person name="Hu L."/>
            <person name="Jiang Y."/>
        </authorList>
    </citation>
    <scope>NUCLEOTIDE SEQUENCE</scope>
    <source>
        <strain evidence="3">F4-1</strain>
    </source>
</reference>
<feature type="compositionally biased region" description="Polar residues" evidence="1">
    <location>
        <begin position="551"/>
        <end position="560"/>
    </location>
</feature>
<sequence>MASTKKICDTCLRFPWHNLPAEDAGGQQHHASRRLLEMSAQACTVCNLVLRAAVANYRDSRGTRNGRGYWRQHNCIHYKDASGLHQMNVIKELGVRLPVGQITPSKDHSKTIVSCVPVQEVGAMAPGYRTGQTILTPTGPVNADFSVGIPMPDLDRGSRDLEAETAEYPVWVYGNWWCHRDPRKAGLHPHLMGVGARFGRTASPWDAANTKPGKVHIRGSNIRLCTNTGSSFEHIPGRIIENNSSSPAAFRRLKAWINDCVTGHHACSSPGGDPILPRRVLDLNTAHSFVSLIETSDERAKYVTLSHNWRKSSCINTTSINLNDHMHGIILSHMPPTIREAVTIARQLGIRYLWAECLCIIQDDPADKQSEMASMGRIFSESYLTISAAHANDSYDGCFPLRSRSHVASPATRSLGYTTSPGLETFSIGFLTGQGAPSFVHLFEDWLPGSSGALPQFSSIGAFGQEWDPIREEPLSANGWAHQERLLSRRTIHYAMSQMYFECQCGLQSEDGFHIPNTNFNFPRLLQKERCSGADFDSTGSQGPSYVRGSSPRTRNSPRSQGGWLSLIEDYSRRQFTGPAEKLAAIAGAARLLAEHGKDEYLAGLWRSHILEDMFWRTKHPSKDINEDKPFAVDEEMHTQQYRVPSWSWAASRGPLIFEPLDGEVVAQVTGCQTQAAGLDPYGAVSDGELEILAPFYELCAAGSPSPNDDHATPVYVEKTLDDGRLRKFGGLFFQDYSNAKDCFPCYALFLDAVHAVVLKPQNTSGQQPQVLTTELVRDRTETELPNWGWRCNGDMVRLGIAEFTLCAVGDEPSAQIGDWAEDAVSALSLEEPSEERQMVGPAGQDDVRISVTIK</sequence>
<evidence type="ECO:0000313" key="3">
    <source>
        <dbReference type="EMBL" id="KAK0386253.1"/>
    </source>
</evidence>
<dbReference type="PANTHER" id="PTHR33112:SF16">
    <property type="entry name" value="HETEROKARYON INCOMPATIBILITY DOMAIN-CONTAINING PROTEIN"/>
    <property type="match status" value="1"/>
</dbReference>
<dbReference type="EMBL" id="JAPDFR010000005">
    <property type="protein sequence ID" value="KAK0386253.1"/>
    <property type="molecule type" value="Genomic_DNA"/>
</dbReference>
<proteinExistence type="predicted"/>
<dbReference type="PANTHER" id="PTHR33112">
    <property type="entry name" value="DOMAIN PROTEIN, PUTATIVE-RELATED"/>
    <property type="match status" value="1"/>
</dbReference>
<feature type="domain" description="Heterokaryon incompatibility" evidence="2">
    <location>
        <begin position="302"/>
        <end position="414"/>
    </location>
</feature>
<accession>A0AA39L6S7</accession>
<evidence type="ECO:0000313" key="4">
    <source>
        <dbReference type="Proteomes" id="UP001175261"/>
    </source>
</evidence>
<protein>
    <recommendedName>
        <fullName evidence="2">Heterokaryon incompatibility domain-containing protein</fullName>
    </recommendedName>
</protein>
<dbReference type="Proteomes" id="UP001175261">
    <property type="component" value="Unassembled WGS sequence"/>
</dbReference>
<feature type="region of interest" description="Disordered" evidence="1">
    <location>
        <begin position="533"/>
        <end position="561"/>
    </location>
</feature>
<gene>
    <name evidence="3" type="ORF">NLU13_6090</name>
</gene>
<dbReference type="InterPro" id="IPR010730">
    <property type="entry name" value="HET"/>
</dbReference>